<comment type="caution">
    <text evidence="1">The sequence shown here is derived from an EMBL/GenBank/DDBJ whole genome shotgun (WGS) entry which is preliminary data.</text>
</comment>
<reference evidence="1 2" key="1">
    <citation type="submission" date="2018-05" db="EMBL/GenBank/DDBJ databases">
        <authorList>
            <person name="Goeker M."/>
            <person name="Huntemann M."/>
            <person name="Clum A."/>
            <person name="Pillay M."/>
            <person name="Palaniappan K."/>
            <person name="Varghese N."/>
            <person name="Mikhailova N."/>
            <person name="Stamatis D."/>
            <person name="Reddy T."/>
            <person name="Daum C."/>
            <person name="Shapiro N."/>
            <person name="Ivanova N."/>
            <person name="Kyrpides N."/>
            <person name="Woyke T."/>
        </authorList>
    </citation>
    <scope>NUCLEOTIDE SEQUENCE [LARGE SCALE GENOMIC DNA]</scope>
    <source>
        <strain evidence="1 2">DSM 26524</strain>
    </source>
</reference>
<evidence type="ECO:0000313" key="2">
    <source>
        <dbReference type="Proteomes" id="UP000245412"/>
    </source>
</evidence>
<sequence length="289" mass="33360">MKKQIYKVILIVCLLLCVLYLFLRTGHSGEKEAETGMFSWDEETVEDPAGMKELIKALGITRWYQEFPQDLDEEKTAAFINYMNTLGVKTDALVGSVEWGFEEDGASLIACISSIDSYNRNVRLKERIGGLMVDVEPYITEKFKNDREYYMDIYVNGMKKAYTYAKSKNIDIIACIPRHYDDQGLREGLEELIAETCDEVAVMNYGRGNETEMIAEEVRLAEKYKKVFHCILEFQNVGVHGLTEEETYREEGIGEAIKTWGKIRDAYPDARITADYHWTRPLLEMIKEE</sequence>
<dbReference type="Proteomes" id="UP000245412">
    <property type="component" value="Unassembled WGS sequence"/>
</dbReference>
<evidence type="ECO:0008006" key="3">
    <source>
        <dbReference type="Google" id="ProtNLM"/>
    </source>
</evidence>
<evidence type="ECO:0000313" key="1">
    <source>
        <dbReference type="EMBL" id="PWJ78928.1"/>
    </source>
</evidence>
<dbReference type="RefSeq" id="WP_109624365.1">
    <property type="nucleotide sequence ID" value="NZ_JANKBI010000001.1"/>
</dbReference>
<name>A0AB73T9K1_9FIRM</name>
<protein>
    <recommendedName>
        <fullName evidence="3">Sugar phosphate isomerase/epimerase</fullName>
    </recommendedName>
</protein>
<gene>
    <name evidence="1" type="ORF">C7383_101304</name>
</gene>
<dbReference type="EMBL" id="QGGY01000001">
    <property type="protein sequence ID" value="PWJ78928.1"/>
    <property type="molecule type" value="Genomic_DNA"/>
</dbReference>
<organism evidence="1 2">
    <name type="scientific">Murimonas intestini</name>
    <dbReference type="NCBI Taxonomy" id="1337051"/>
    <lineage>
        <taxon>Bacteria</taxon>
        <taxon>Bacillati</taxon>
        <taxon>Bacillota</taxon>
        <taxon>Clostridia</taxon>
        <taxon>Lachnospirales</taxon>
        <taxon>Lachnospiraceae</taxon>
        <taxon>Murimonas</taxon>
    </lineage>
</organism>
<keyword evidence="2" id="KW-1185">Reference proteome</keyword>
<accession>A0AB73T9K1</accession>
<dbReference type="AlphaFoldDB" id="A0AB73T9K1"/>
<proteinExistence type="predicted"/>